<proteinExistence type="predicted"/>
<evidence type="ECO:0000259" key="8">
    <source>
        <dbReference type="PROSITE" id="PS50850"/>
    </source>
</evidence>
<dbReference type="InterPro" id="IPR011701">
    <property type="entry name" value="MFS"/>
</dbReference>
<keyword evidence="3" id="KW-1003">Cell membrane</keyword>
<evidence type="ECO:0000256" key="6">
    <source>
        <dbReference type="ARBA" id="ARBA00023136"/>
    </source>
</evidence>
<feature type="domain" description="Major facilitator superfamily (MFS) profile" evidence="8">
    <location>
        <begin position="20"/>
        <end position="136"/>
    </location>
</feature>
<dbReference type="InterPro" id="IPR005829">
    <property type="entry name" value="Sugar_transporter_CS"/>
</dbReference>
<evidence type="ECO:0000313" key="10">
    <source>
        <dbReference type="Proteomes" id="UP000251686"/>
    </source>
</evidence>
<dbReference type="GO" id="GO:0022857">
    <property type="term" value="F:transmembrane transporter activity"/>
    <property type="evidence" value="ECO:0007669"/>
    <property type="project" value="InterPro"/>
</dbReference>
<evidence type="ECO:0000256" key="7">
    <source>
        <dbReference type="SAM" id="Phobius"/>
    </source>
</evidence>
<dbReference type="GO" id="GO:0005886">
    <property type="term" value="C:plasma membrane"/>
    <property type="evidence" value="ECO:0007669"/>
    <property type="project" value="UniProtKB-SubCell"/>
</dbReference>
<dbReference type="EMBL" id="UAUZ02000006">
    <property type="protein sequence ID" value="CAD7355229.1"/>
    <property type="molecule type" value="Genomic_DNA"/>
</dbReference>
<dbReference type="PROSITE" id="PS50850">
    <property type="entry name" value="MFS"/>
    <property type="match status" value="1"/>
</dbReference>
<sequence>MISFFTKTTDMMTSKKRWTALVVLAVSLFVVTMDMTILIMALPELVRELEPSGTQQLWIVDIYSLVLAGFIIPLSAFADKWGRKKALLTGFALFGLVSLAIFFRRKCRVRNSYSIFTWYCRCFNNANYSFNDKSNF</sequence>
<dbReference type="SUPFAM" id="SSF103473">
    <property type="entry name" value="MFS general substrate transporter"/>
    <property type="match status" value="1"/>
</dbReference>
<comment type="subcellular location">
    <subcellularLocation>
        <location evidence="1">Cell membrane</location>
        <topology evidence="1">Multi-pass membrane protein</topology>
    </subcellularLocation>
</comment>
<feature type="transmembrane region" description="Helical" evidence="7">
    <location>
        <begin position="55"/>
        <end position="74"/>
    </location>
</feature>
<evidence type="ECO:0000256" key="1">
    <source>
        <dbReference type="ARBA" id="ARBA00004651"/>
    </source>
</evidence>
<dbReference type="PROSITE" id="PS00216">
    <property type="entry name" value="SUGAR_TRANSPORT_1"/>
    <property type="match status" value="1"/>
</dbReference>
<evidence type="ECO:0000256" key="3">
    <source>
        <dbReference type="ARBA" id="ARBA00022475"/>
    </source>
</evidence>
<reference evidence="9" key="1">
    <citation type="submission" date="2020-11" db="EMBL/GenBank/DDBJ databases">
        <authorList>
            <consortium name="Pathogen Informatics"/>
        </authorList>
    </citation>
    <scope>NUCLEOTIDE SEQUENCE</scope>
    <source>
        <strain evidence="9">NCTC13131</strain>
    </source>
</reference>
<evidence type="ECO:0000256" key="5">
    <source>
        <dbReference type="ARBA" id="ARBA00022989"/>
    </source>
</evidence>
<accession>A0A8S1IAT3</accession>
<feature type="transmembrane region" description="Helical" evidence="7">
    <location>
        <begin position="86"/>
        <end position="103"/>
    </location>
</feature>
<keyword evidence="2" id="KW-0813">Transport</keyword>
<evidence type="ECO:0000313" key="9">
    <source>
        <dbReference type="EMBL" id="CAD7355229.1"/>
    </source>
</evidence>
<feature type="transmembrane region" description="Helical" evidence="7">
    <location>
        <begin position="21"/>
        <end position="43"/>
    </location>
</feature>
<comment type="caution">
    <text evidence="9">The sequence shown here is derived from an EMBL/GenBank/DDBJ whole genome shotgun (WGS) entry which is preliminary data.</text>
</comment>
<name>A0A8S1IAT3_STAAU</name>
<protein>
    <submittedName>
        <fullName evidence="9">Antiseptic resistance protein</fullName>
    </submittedName>
</protein>
<keyword evidence="6 7" id="KW-0472">Membrane</keyword>
<dbReference type="AlphaFoldDB" id="A0A8S1IAT3"/>
<dbReference type="InterPro" id="IPR036259">
    <property type="entry name" value="MFS_trans_sf"/>
</dbReference>
<dbReference type="InterPro" id="IPR020846">
    <property type="entry name" value="MFS_dom"/>
</dbReference>
<dbReference type="PANTHER" id="PTHR42718:SF47">
    <property type="entry name" value="METHYL VIOLOGEN RESISTANCE PROTEIN SMVA"/>
    <property type="match status" value="1"/>
</dbReference>
<keyword evidence="4 7" id="KW-0812">Transmembrane</keyword>
<evidence type="ECO:0000256" key="4">
    <source>
        <dbReference type="ARBA" id="ARBA00022692"/>
    </source>
</evidence>
<dbReference type="Proteomes" id="UP000251686">
    <property type="component" value="Unassembled WGS sequence"/>
</dbReference>
<keyword evidence="5 7" id="KW-1133">Transmembrane helix</keyword>
<dbReference type="Pfam" id="PF07690">
    <property type="entry name" value="MFS_1"/>
    <property type="match status" value="1"/>
</dbReference>
<dbReference type="Gene3D" id="1.20.1250.20">
    <property type="entry name" value="MFS general substrate transporter like domains"/>
    <property type="match status" value="1"/>
</dbReference>
<gene>
    <name evidence="9" type="primary">qacA_6</name>
    <name evidence="9" type="ORF">NCTC13131_06307</name>
</gene>
<evidence type="ECO:0000256" key="2">
    <source>
        <dbReference type="ARBA" id="ARBA00022448"/>
    </source>
</evidence>
<dbReference type="PANTHER" id="PTHR42718">
    <property type="entry name" value="MAJOR FACILITATOR SUPERFAMILY MULTIDRUG TRANSPORTER MFSC"/>
    <property type="match status" value="1"/>
</dbReference>
<organism evidence="9 10">
    <name type="scientific">Staphylococcus aureus</name>
    <dbReference type="NCBI Taxonomy" id="1280"/>
    <lineage>
        <taxon>Bacteria</taxon>
        <taxon>Bacillati</taxon>
        <taxon>Bacillota</taxon>
        <taxon>Bacilli</taxon>
        <taxon>Bacillales</taxon>
        <taxon>Staphylococcaceae</taxon>
        <taxon>Staphylococcus</taxon>
    </lineage>
</organism>